<dbReference type="RefSeq" id="WP_147655860.1">
    <property type="nucleotide sequence ID" value="NZ_BMFM01000001.1"/>
</dbReference>
<name>A0A5B9DMG1_9HYPH</name>
<organism evidence="1 2">
    <name type="scientific">Paradevosia tibetensis</name>
    <dbReference type="NCBI Taxonomy" id="1447062"/>
    <lineage>
        <taxon>Bacteria</taxon>
        <taxon>Pseudomonadati</taxon>
        <taxon>Pseudomonadota</taxon>
        <taxon>Alphaproteobacteria</taxon>
        <taxon>Hyphomicrobiales</taxon>
        <taxon>Devosiaceae</taxon>
        <taxon>Paradevosia</taxon>
    </lineage>
</organism>
<dbReference type="Proteomes" id="UP000321062">
    <property type="component" value="Chromosome"/>
</dbReference>
<protein>
    <submittedName>
        <fullName evidence="1">Uncharacterized protein</fullName>
    </submittedName>
</protein>
<dbReference type="KEGG" id="yti:FNA67_09455"/>
<evidence type="ECO:0000313" key="1">
    <source>
        <dbReference type="EMBL" id="QEE20387.1"/>
    </source>
</evidence>
<sequence length="144" mass="16377">MTAKRDKAPAPIAVKDARGRVSALTPFDLELLDGDPPGTEYDLVRRNKRTLPLLRTYWMVLHRVVDATGRWPSAEHLHDELKLICGFRRQVVDMETGEVAIVVDSIGFEAMDQVEFRRFFDRATEKLCDAVGYDVLAFLEERAA</sequence>
<dbReference type="OrthoDB" id="7563948at2"/>
<reference evidence="1 2" key="1">
    <citation type="journal article" date="2015" name="Int. J. Syst. Evol. Microbiol.">
        <title>Youhaiella tibetensis gen. nov., sp. nov., isolated from subsurface sediment.</title>
        <authorList>
            <person name="Wang Y.X."/>
            <person name="Huang F.Q."/>
            <person name="Nogi Y."/>
            <person name="Pang S.J."/>
            <person name="Wang P.K."/>
            <person name="Lv J."/>
        </authorList>
    </citation>
    <scope>NUCLEOTIDE SEQUENCE [LARGE SCALE GENOMIC DNA]</scope>
    <source>
        <strain evidence="2">fig4</strain>
    </source>
</reference>
<gene>
    <name evidence="1" type="ORF">FNA67_09455</name>
</gene>
<keyword evidence="2" id="KW-1185">Reference proteome</keyword>
<dbReference type="EMBL" id="CP041690">
    <property type="protein sequence ID" value="QEE20387.1"/>
    <property type="molecule type" value="Genomic_DNA"/>
</dbReference>
<accession>A0A5B9DMG1</accession>
<dbReference type="AlphaFoldDB" id="A0A5B9DMG1"/>
<proteinExistence type="predicted"/>
<evidence type="ECO:0000313" key="2">
    <source>
        <dbReference type="Proteomes" id="UP000321062"/>
    </source>
</evidence>